<sequence length="89" mass="9513">MLYDVFVESNQPLPATGVKLVSAKLSSEQLAIMLRLSPVGADRELLVAADAAIRAAMDTAGRAAAVRVGADYPDHLAEVVNRELERHSL</sequence>
<keyword evidence="2" id="KW-1185">Reference proteome</keyword>
<evidence type="ECO:0000313" key="1">
    <source>
        <dbReference type="EMBL" id="BAK34503.1"/>
    </source>
</evidence>
<dbReference type="EMBL" id="AP012204">
    <property type="protein sequence ID" value="BAK34503.1"/>
    <property type="molecule type" value="Genomic_DNA"/>
</dbReference>
<name>F5XQK3_MICPN</name>
<dbReference type="AlphaFoldDB" id="F5XQK3"/>
<dbReference type="HOGENOM" id="CLU_2451292_0_0_11"/>
<evidence type="ECO:0000313" key="2">
    <source>
        <dbReference type="Proteomes" id="UP000007947"/>
    </source>
</evidence>
<dbReference type="Proteomes" id="UP000007947">
    <property type="component" value="Chromosome"/>
</dbReference>
<dbReference type="KEGG" id="mph:MLP_14890"/>
<proteinExistence type="predicted"/>
<organism evidence="1 2">
    <name type="scientific">Microlunatus phosphovorus (strain ATCC 700054 / DSM 10555 / JCM 9379 / NBRC 101784 / NCIMB 13414 / VKM Ac-1990 / NM-1)</name>
    <dbReference type="NCBI Taxonomy" id="1032480"/>
    <lineage>
        <taxon>Bacteria</taxon>
        <taxon>Bacillati</taxon>
        <taxon>Actinomycetota</taxon>
        <taxon>Actinomycetes</taxon>
        <taxon>Propionibacteriales</taxon>
        <taxon>Propionibacteriaceae</taxon>
        <taxon>Microlunatus</taxon>
    </lineage>
</organism>
<reference evidence="1 2" key="1">
    <citation type="submission" date="2011-05" db="EMBL/GenBank/DDBJ databases">
        <title>Whole genome sequence of Microlunatus phosphovorus NM-1.</title>
        <authorList>
            <person name="Hosoyama A."/>
            <person name="Sasaki K."/>
            <person name="Harada T."/>
            <person name="Igarashi R."/>
            <person name="Kawakoshi A."/>
            <person name="Sasagawa M."/>
            <person name="Fukada J."/>
            <person name="Nakamura S."/>
            <person name="Katano Y."/>
            <person name="Hanada S."/>
            <person name="Kamagata Y."/>
            <person name="Nakamura N."/>
            <person name="Yamazaki S."/>
            <person name="Fujita N."/>
        </authorList>
    </citation>
    <scope>NUCLEOTIDE SEQUENCE [LARGE SCALE GENOMIC DNA]</scope>
    <source>
        <strain evidence="2">ATCC 700054 / DSM 10555 / JCM 9379 / NBRC 101784 / NCIMB 13414 / VKM Ac-1990 / NM-1</strain>
    </source>
</reference>
<accession>F5XQK3</accession>
<protein>
    <submittedName>
        <fullName evidence="1">Uncharacterized protein</fullName>
    </submittedName>
</protein>
<dbReference type="STRING" id="1032480.MLP_14890"/>
<gene>
    <name evidence="1" type="ordered locus">MLP_14890</name>
</gene>